<dbReference type="Gene3D" id="3.90.1580.10">
    <property type="entry name" value="paralog of FGE (formylglycine-generating enzyme)"/>
    <property type="match status" value="1"/>
</dbReference>
<comment type="caution">
    <text evidence="2">The sequence shown here is derived from an EMBL/GenBank/DDBJ whole genome shotgun (WGS) entry which is preliminary data.</text>
</comment>
<gene>
    <name evidence="2" type="ORF">ETSY2_36865</name>
</gene>
<accession>W4LUQ3</accession>
<keyword evidence="3" id="KW-1185">Reference proteome</keyword>
<feature type="non-terminal residue" evidence="2">
    <location>
        <position position="1"/>
    </location>
</feature>
<dbReference type="GO" id="GO:0120147">
    <property type="term" value="F:formylglycine-generating oxidase activity"/>
    <property type="evidence" value="ECO:0007669"/>
    <property type="project" value="TreeGrafter"/>
</dbReference>
<protein>
    <recommendedName>
        <fullName evidence="1">Sulfatase-modifying factor enzyme-like domain-containing protein</fullName>
    </recommendedName>
</protein>
<dbReference type="AlphaFoldDB" id="W4LUQ3"/>
<dbReference type="PANTHER" id="PTHR23150">
    <property type="entry name" value="SULFATASE MODIFYING FACTOR 1, 2"/>
    <property type="match status" value="1"/>
</dbReference>
<dbReference type="PANTHER" id="PTHR23150:SF19">
    <property type="entry name" value="FORMYLGLYCINE-GENERATING ENZYME"/>
    <property type="match status" value="1"/>
</dbReference>
<sequence>KSDGMWIILGKYEVTVAQVAAVFGKGDIEVGLNTLVQRSGRHPGYEKAISPGVSAKRRARILAQPITSLTLYDYEAFIREYTEWCYANPDCFSKMPSFGGLPGFFRMPTEIEWEYASRKSADKFDSGLPFEKRDVTYYAYVSSSLKVRSKPTVIGRLKPVNGFYDLFGNIAELSEDRFYAELGQGKPGMLVARGGNFQFDNNDMRPSLRRETNIYRKTETGEMKLLRSQTVGLRLAIGSATVPDAKTLDRITQEYGAYRSTTRMQSASGSSTQASLLQAASPLERLSALIDDLRQRAPQTGSVLDEMADRANEAKVALVRTTEDLTHQLARNAMRAAAEAGRSLKRRDQTRQALDAFKSKPNATRRDQARLRVLEQRYTYYDKAATTSMDLYIGDVRNLASYRDFAKEALERLSKRAFNPLDKTAFGLTEKHVLQILNGGADPDTWRKDVESAF</sequence>
<dbReference type="InterPro" id="IPR051043">
    <property type="entry name" value="Sulfatase_Mod_Factor_Kinase"/>
</dbReference>
<dbReference type="InterPro" id="IPR005532">
    <property type="entry name" value="SUMF_dom"/>
</dbReference>
<reference evidence="2 3" key="1">
    <citation type="journal article" date="2014" name="Nature">
        <title>An environmental bacterial taxon with a large and distinct metabolic repertoire.</title>
        <authorList>
            <person name="Wilson M.C."/>
            <person name="Mori T."/>
            <person name="Ruckert C."/>
            <person name="Uria A.R."/>
            <person name="Helf M.J."/>
            <person name="Takada K."/>
            <person name="Gernert C."/>
            <person name="Steffens U.A."/>
            <person name="Heycke N."/>
            <person name="Schmitt S."/>
            <person name="Rinke C."/>
            <person name="Helfrich E.J."/>
            <person name="Brachmann A.O."/>
            <person name="Gurgui C."/>
            <person name="Wakimoto T."/>
            <person name="Kracht M."/>
            <person name="Crusemann M."/>
            <person name="Hentschel U."/>
            <person name="Abe I."/>
            <person name="Matsunaga S."/>
            <person name="Kalinowski J."/>
            <person name="Takeyama H."/>
            <person name="Piel J."/>
        </authorList>
    </citation>
    <scope>NUCLEOTIDE SEQUENCE [LARGE SCALE GENOMIC DNA]</scope>
    <source>
        <strain evidence="3">TSY2</strain>
    </source>
</reference>
<evidence type="ECO:0000313" key="2">
    <source>
        <dbReference type="EMBL" id="ETX01610.1"/>
    </source>
</evidence>
<dbReference type="InterPro" id="IPR016187">
    <property type="entry name" value="CTDL_fold"/>
</dbReference>
<evidence type="ECO:0000313" key="3">
    <source>
        <dbReference type="Proteomes" id="UP000019140"/>
    </source>
</evidence>
<evidence type="ECO:0000259" key="1">
    <source>
        <dbReference type="Pfam" id="PF03781"/>
    </source>
</evidence>
<organism evidence="2 3">
    <name type="scientific">Candidatus Entotheonella gemina</name>
    <dbReference type="NCBI Taxonomy" id="1429439"/>
    <lineage>
        <taxon>Bacteria</taxon>
        <taxon>Pseudomonadati</taxon>
        <taxon>Nitrospinota/Tectimicrobiota group</taxon>
        <taxon>Candidatus Tectimicrobiota</taxon>
        <taxon>Candidatus Entotheonellia</taxon>
        <taxon>Candidatus Entotheonellales</taxon>
        <taxon>Candidatus Entotheonellaceae</taxon>
        <taxon>Candidatus Entotheonella</taxon>
    </lineage>
</organism>
<name>W4LUQ3_9BACT</name>
<dbReference type="EMBL" id="AZHX01001602">
    <property type="protein sequence ID" value="ETX01610.1"/>
    <property type="molecule type" value="Genomic_DNA"/>
</dbReference>
<dbReference type="Proteomes" id="UP000019140">
    <property type="component" value="Unassembled WGS sequence"/>
</dbReference>
<dbReference type="SUPFAM" id="SSF56436">
    <property type="entry name" value="C-type lectin-like"/>
    <property type="match status" value="1"/>
</dbReference>
<dbReference type="Pfam" id="PF03781">
    <property type="entry name" value="FGE-sulfatase"/>
    <property type="match status" value="1"/>
</dbReference>
<feature type="domain" description="Sulfatase-modifying factor enzyme-like" evidence="1">
    <location>
        <begin position="9"/>
        <end position="213"/>
    </location>
</feature>
<dbReference type="HOGENOM" id="CLU_023180_0_0_7"/>
<proteinExistence type="predicted"/>
<dbReference type="InterPro" id="IPR042095">
    <property type="entry name" value="SUMF_sf"/>
</dbReference>